<dbReference type="OrthoDB" id="9805629at2"/>
<dbReference type="InterPro" id="IPR012327">
    <property type="entry name" value="MeTrfase_D12"/>
</dbReference>
<sequence length="678" mass="78453">MTVDEFKEVLDRIPVRKFSKYAVKADNQILLQDRNRLYDFRLLLQNKNNIDNDFKIAGRVIAEIYLSQQFYAVPLLIRGVMYYLAYTAYSLRDVDHTCKLYMLRKYSYPKLIVRAVNNAFDELGRQKKYWTDKTFSSGKWAMQPLEDYCNNVLGQSATSQQNIGSQVKASVQTTVLNKSSVAQANAYIVPTLDFSYAGHKDGYLGYMLSKLIENVNYKTYVELYGGSGIGIMQHPFKHGTEEYINDMDNRNVCYYKVISDRFDDFIAKCNRVVSEIKSKANINIFNSGKRDYALRMYRKLTGKKSTKVWDTWILSYIENLISNELGVADAKHIEAYNVIALEPSREEIEYCIGLWKYYSNYTPTIDIAGKDELEVAFSFYFSNFFLYGGKDKSISGAQPKTVSTFLKKDFKQDLVLYSQRMAQVKKLIPNDAVPYINSYDGINTFFYSDSPYISTSGYQGLPPFELNEMQILVNSLLNSKGKWIFSCKNGVEKNKHKGIGEEDVYAYEELVNLDNKIAPIALKYLTKKPNGERKISMNFIIKKYGSDVANIINELDDLKIPKKYLPELDVKAKKYYIAETLKMFKDMRNELFVYYLGKNGVEPKRELQGTVVGSMPFEIMISNIDCTVPNYEEYVASEYYVKKAKMTKNVKKNNNIIVYDEYKKVNFNEFLSWELDVL</sequence>
<name>A0A1I0RDW8_9FIRM</name>
<dbReference type="InterPro" id="IPR029063">
    <property type="entry name" value="SAM-dependent_MTases_sf"/>
</dbReference>
<evidence type="ECO:0000313" key="5">
    <source>
        <dbReference type="Proteomes" id="UP000199701"/>
    </source>
</evidence>
<proteinExistence type="predicted"/>
<evidence type="ECO:0000256" key="3">
    <source>
        <dbReference type="ARBA" id="ARBA00022691"/>
    </source>
</evidence>
<dbReference type="GO" id="GO:0032259">
    <property type="term" value="P:methylation"/>
    <property type="evidence" value="ECO:0007669"/>
    <property type="project" value="UniProtKB-KW"/>
</dbReference>
<evidence type="ECO:0000256" key="2">
    <source>
        <dbReference type="ARBA" id="ARBA00022679"/>
    </source>
</evidence>
<dbReference type="EMBL" id="FOJI01000014">
    <property type="protein sequence ID" value="SEW39028.1"/>
    <property type="molecule type" value="Genomic_DNA"/>
</dbReference>
<dbReference type="GO" id="GO:0006298">
    <property type="term" value="P:mismatch repair"/>
    <property type="evidence" value="ECO:0007669"/>
    <property type="project" value="TreeGrafter"/>
</dbReference>
<dbReference type="GO" id="GO:0043565">
    <property type="term" value="F:sequence-specific DNA binding"/>
    <property type="evidence" value="ECO:0007669"/>
    <property type="project" value="TreeGrafter"/>
</dbReference>
<dbReference type="PANTHER" id="PTHR30481">
    <property type="entry name" value="DNA ADENINE METHYLASE"/>
    <property type="match status" value="1"/>
</dbReference>
<dbReference type="GO" id="GO:0009307">
    <property type="term" value="P:DNA restriction-modification system"/>
    <property type="evidence" value="ECO:0007669"/>
    <property type="project" value="InterPro"/>
</dbReference>
<keyword evidence="3" id="KW-0949">S-adenosyl-L-methionine</keyword>
<gene>
    <name evidence="4" type="ORF">SAMN05421659_11483</name>
</gene>
<dbReference type="STRING" id="99656.SAMN05421659_11483"/>
<organism evidence="4 5">
    <name type="scientific">[Clostridium] fimetarium</name>
    <dbReference type="NCBI Taxonomy" id="99656"/>
    <lineage>
        <taxon>Bacteria</taxon>
        <taxon>Bacillati</taxon>
        <taxon>Bacillota</taxon>
        <taxon>Clostridia</taxon>
        <taxon>Lachnospirales</taxon>
        <taxon>Lachnospiraceae</taxon>
    </lineage>
</organism>
<evidence type="ECO:0000256" key="1">
    <source>
        <dbReference type="ARBA" id="ARBA00022603"/>
    </source>
</evidence>
<protein>
    <submittedName>
        <fullName evidence="4">Uncharacterized protein</fullName>
    </submittedName>
</protein>
<dbReference type="RefSeq" id="WP_092455964.1">
    <property type="nucleotide sequence ID" value="NZ_FOJI01000014.1"/>
</dbReference>
<dbReference type="GO" id="GO:1904047">
    <property type="term" value="F:S-adenosyl-L-methionine binding"/>
    <property type="evidence" value="ECO:0007669"/>
    <property type="project" value="TreeGrafter"/>
</dbReference>
<dbReference type="SUPFAM" id="SSF53335">
    <property type="entry name" value="S-adenosyl-L-methionine-dependent methyltransferases"/>
    <property type="match status" value="1"/>
</dbReference>
<accession>A0A1I0RDW8</accession>
<dbReference type="Proteomes" id="UP000199701">
    <property type="component" value="Unassembled WGS sequence"/>
</dbReference>
<reference evidence="4 5" key="1">
    <citation type="submission" date="2016-10" db="EMBL/GenBank/DDBJ databases">
        <authorList>
            <person name="de Groot N.N."/>
        </authorList>
    </citation>
    <scope>NUCLEOTIDE SEQUENCE [LARGE SCALE GENOMIC DNA]</scope>
    <source>
        <strain evidence="4 5">DSM 9179</strain>
    </source>
</reference>
<keyword evidence="2" id="KW-0808">Transferase</keyword>
<dbReference type="GO" id="GO:0009007">
    <property type="term" value="F:site-specific DNA-methyltransferase (adenine-specific) activity"/>
    <property type="evidence" value="ECO:0007669"/>
    <property type="project" value="UniProtKB-EC"/>
</dbReference>
<keyword evidence="1" id="KW-0489">Methyltransferase</keyword>
<dbReference type="AlphaFoldDB" id="A0A1I0RDW8"/>
<keyword evidence="5" id="KW-1185">Reference proteome</keyword>
<evidence type="ECO:0000313" key="4">
    <source>
        <dbReference type="EMBL" id="SEW39028.1"/>
    </source>
</evidence>